<dbReference type="AlphaFoldDB" id="A0A1I7VCE3"/>
<feature type="compositionally biased region" description="Basic residues" evidence="1">
    <location>
        <begin position="927"/>
        <end position="939"/>
    </location>
</feature>
<evidence type="ECO:0000313" key="3">
    <source>
        <dbReference type="Proteomes" id="UP000095285"/>
    </source>
</evidence>
<organism evidence="3 4">
    <name type="scientific">Loa loa</name>
    <name type="common">Eye worm</name>
    <name type="synonym">Filaria loa</name>
    <dbReference type="NCBI Taxonomy" id="7209"/>
    <lineage>
        <taxon>Eukaryota</taxon>
        <taxon>Metazoa</taxon>
        <taxon>Ecdysozoa</taxon>
        <taxon>Nematoda</taxon>
        <taxon>Chromadorea</taxon>
        <taxon>Rhabditida</taxon>
        <taxon>Spirurina</taxon>
        <taxon>Spiruromorpha</taxon>
        <taxon>Filarioidea</taxon>
        <taxon>Onchocercidae</taxon>
        <taxon>Loa</taxon>
    </lineage>
</organism>
<feature type="compositionally biased region" description="Low complexity" evidence="1">
    <location>
        <begin position="15"/>
        <end position="30"/>
    </location>
</feature>
<accession>A0A1I7VCE3</accession>
<feature type="domain" description="Cation channel complex component UNC80 N-terminal" evidence="2">
    <location>
        <begin position="56"/>
        <end position="269"/>
    </location>
</feature>
<protein>
    <submittedName>
        <fullName evidence="4">UNC80 domain-containing protein</fullName>
    </submittedName>
</protein>
<reference evidence="4" key="2">
    <citation type="submission" date="2016-11" db="UniProtKB">
        <authorList>
            <consortium name="WormBaseParasite"/>
        </authorList>
    </citation>
    <scope>IDENTIFICATION</scope>
</reference>
<reference evidence="3" key="1">
    <citation type="submission" date="2012-04" db="EMBL/GenBank/DDBJ databases">
        <title>The Genome Sequence of Loa loa.</title>
        <authorList>
            <consortium name="The Broad Institute Genome Sequencing Platform"/>
            <consortium name="Broad Institute Genome Sequencing Center for Infectious Disease"/>
            <person name="Nutman T.B."/>
            <person name="Fink D.L."/>
            <person name="Russ C."/>
            <person name="Young S."/>
            <person name="Zeng Q."/>
            <person name="Gargeya S."/>
            <person name="Alvarado L."/>
            <person name="Berlin A."/>
            <person name="Chapman S.B."/>
            <person name="Chen Z."/>
            <person name="Freedman E."/>
            <person name="Gellesch M."/>
            <person name="Goldberg J."/>
            <person name="Griggs A."/>
            <person name="Gujja S."/>
            <person name="Heilman E.R."/>
            <person name="Heiman D."/>
            <person name="Howarth C."/>
            <person name="Mehta T."/>
            <person name="Neiman D."/>
            <person name="Pearson M."/>
            <person name="Roberts A."/>
            <person name="Saif S."/>
            <person name="Shea T."/>
            <person name="Shenoy N."/>
            <person name="Sisk P."/>
            <person name="Stolte C."/>
            <person name="Sykes S."/>
            <person name="White J."/>
            <person name="Yandava C."/>
            <person name="Haas B."/>
            <person name="Henn M.R."/>
            <person name="Nusbaum C."/>
            <person name="Birren B."/>
        </authorList>
    </citation>
    <scope>NUCLEOTIDE SEQUENCE [LARGE SCALE GENOMIC DNA]</scope>
</reference>
<keyword evidence="3" id="KW-1185">Reference proteome</keyword>
<feature type="region of interest" description="Disordered" evidence="1">
    <location>
        <begin position="1"/>
        <end position="49"/>
    </location>
</feature>
<dbReference type="Proteomes" id="UP000095285">
    <property type="component" value="Unassembled WGS sequence"/>
</dbReference>
<dbReference type="GO" id="GO:0005261">
    <property type="term" value="F:monoatomic cation channel activity"/>
    <property type="evidence" value="ECO:0007669"/>
    <property type="project" value="TreeGrafter"/>
</dbReference>
<feature type="region of interest" description="Disordered" evidence="1">
    <location>
        <begin position="721"/>
        <end position="757"/>
    </location>
</feature>
<dbReference type="STRING" id="7209.A0A1I7VCE3"/>
<feature type="compositionally biased region" description="Basic and acidic residues" evidence="1">
    <location>
        <begin position="728"/>
        <end position="743"/>
    </location>
</feature>
<dbReference type="GO" id="GO:0034703">
    <property type="term" value="C:cation channel complex"/>
    <property type="evidence" value="ECO:0007669"/>
    <property type="project" value="TreeGrafter"/>
</dbReference>
<feature type="compositionally biased region" description="Polar residues" evidence="1">
    <location>
        <begin position="33"/>
        <end position="47"/>
    </location>
</feature>
<evidence type="ECO:0000256" key="1">
    <source>
        <dbReference type="SAM" id="MobiDB-lite"/>
    </source>
</evidence>
<dbReference type="eggNOG" id="ENOG502QSTP">
    <property type="taxonomic scope" value="Eukaryota"/>
</dbReference>
<proteinExistence type="predicted"/>
<evidence type="ECO:0000259" key="2">
    <source>
        <dbReference type="Pfam" id="PF15778"/>
    </source>
</evidence>
<dbReference type="GO" id="GO:0055080">
    <property type="term" value="P:monoatomic cation homeostasis"/>
    <property type="evidence" value="ECO:0007669"/>
    <property type="project" value="TreeGrafter"/>
</dbReference>
<dbReference type="PANTHER" id="PTHR31781">
    <property type="entry name" value="UNC80"/>
    <property type="match status" value="1"/>
</dbReference>
<sequence length="1067" mass="120521">MNACKKKKKKKKLKLSYYRSSDPLSSQSRSMDPLSSNCKSTDPLSLTNDDENELESVPLPIQTFLWRQTNPFLGAKIGKLHEASCVVSVLNGSKIDSNVIIAIVVVVTFERVVVQNILHGLSPSLSDAINSISRWHFVRATFPHIVQCCASLLSEAINRNDLPMSGSLVKMLYILHWLLLDSANECCDSESGKSLIGSTDFPAQAIRQYAFSISSIQLFVYMITPLLNVINENDLTTNFRLESGIKIWQSLRQYRQPEVLCFCAPVKQRRTHFPFIAITKKAQPSSSAQGIYLGDRDETMTRRLSNVPAQIVNLPAYTDIPPPKPPRPYLAILSNLNKQKEDEEIKIISPQIASTSDTNQQQQQQQQQLSVKKSLNNLEMDRSCSIVRSISDYQTNDIPLIFTKSHTTAFDEKSPSLCKGMTELEDALNFTDDKSLSNAMNDAEMSAEKAPLVVLQEICSGISADNENISHNGHKIACESCHTIVHCDNSTVNTCKCNHHPVASRFKIIPTISTTHSGIGLPEFKQNIGDIAEEVISKPTNATIIRIQENTEPMNVFDPLENISEDYDAMQQQQSFVDPQEATYMDVAVIRCLLIKYWAENGVYWALKYLLNRLFEIKIYRNSQNITYRLHSRTNSMLNIPRLKLYSSKMVKENRKFLDKIQYRPLAWDDLQLGDVAKKLEENKFNMRQQNISSFRFSNKCYSLSSDSLLQTTALSRRNDMMISGSIDKTRSNRGHLEREKSDPSGTNSSDGLSTRDARSSSIIGLPKQVTNELCTSQFFPEAPGSTNFIEQNGQISFIILLKAINFAIERRSSVRIYELALNICESLLEMPETELQSFFDDCINIVLRTYLWLGCPYGCNDGLRSQQSDFLRIKARTILATISYTNPEIFRNLLINHIEEYNAQMLIDTLHSVTGFCRCGVTAGIHRTRSSSSPHHRTTVSDSSKPSYENNFNESLKGIEGIVIKVILKPVVSKLMNAMNELLQPENMSLYQDVRLFVAFIQEQHGNSFRRVGLSALLDGRPSENQSQFLDVGTSQLYSSRRTSLLCPLPEIFLSERKFANNDDNE</sequence>
<dbReference type="InterPro" id="IPR031542">
    <property type="entry name" value="UNC80_N"/>
</dbReference>
<feature type="region of interest" description="Disordered" evidence="1">
    <location>
        <begin position="927"/>
        <end position="948"/>
    </location>
</feature>
<dbReference type="PANTHER" id="PTHR31781:SF1">
    <property type="entry name" value="PROTEIN UNC-80 HOMOLOG"/>
    <property type="match status" value="1"/>
</dbReference>
<feature type="compositionally biased region" description="Basic residues" evidence="1">
    <location>
        <begin position="1"/>
        <end position="14"/>
    </location>
</feature>
<dbReference type="Pfam" id="PF15778">
    <property type="entry name" value="UNC80_N"/>
    <property type="match status" value="1"/>
</dbReference>
<dbReference type="GO" id="GO:0030424">
    <property type="term" value="C:axon"/>
    <property type="evidence" value="ECO:0007669"/>
    <property type="project" value="TreeGrafter"/>
</dbReference>
<dbReference type="WBParaSite" id="EN70_12246">
    <property type="protein sequence ID" value="EN70_12246"/>
    <property type="gene ID" value="EN70_12246"/>
</dbReference>
<feature type="compositionally biased region" description="Polar residues" evidence="1">
    <location>
        <begin position="744"/>
        <end position="753"/>
    </location>
</feature>
<name>A0A1I7VCE3_LOALO</name>
<evidence type="ECO:0000313" key="4">
    <source>
        <dbReference type="WBParaSite" id="EN70_12246"/>
    </source>
</evidence>